<sequence length="74" mass="8651">MRTNYPISEGNILSKILLKRYPDRFPEDFMFILTKEEMTNLRCQIASSNWGGTRYPTMAFTEHGVALIYSMIKI</sequence>
<evidence type="ECO:0000313" key="2">
    <source>
        <dbReference type="EMBL" id="RMA66078.1"/>
    </source>
</evidence>
<organism evidence="2 3">
    <name type="scientific">Ulvibacter antarcticus</name>
    <dbReference type="NCBI Taxonomy" id="442714"/>
    <lineage>
        <taxon>Bacteria</taxon>
        <taxon>Pseudomonadati</taxon>
        <taxon>Bacteroidota</taxon>
        <taxon>Flavobacteriia</taxon>
        <taxon>Flavobacteriales</taxon>
        <taxon>Flavobacteriaceae</taxon>
        <taxon>Ulvibacter</taxon>
    </lineage>
</organism>
<dbReference type="EMBL" id="REFC01000011">
    <property type="protein sequence ID" value="RMA66078.1"/>
    <property type="molecule type" value="Genomic_DNA"/>
</dbReference>
<keyword evidence="3" id="KW-1185">Reference proteome</keyword>
<dbReference type="Pfam" id="PF10543">
    <property type="entry name" value="ORF6N"/>
    <property type="match status" value="1"/>
</dbReference>
<dbReference type="Proteomes" id="UP000271339">
    <property type="component" value="Unassembled WGS sequence"/>
</dbReference>
<proteinExistence type="predicted"/>
<dbReference type="AlphaFoldDB" id="A0A3L9Z6P4"/>
<dbReference type="OrthoDB" id="9816206at2"/>
<evidence type="ECO:0000313" key="3">
    <source>
        <dbReference type="Proteomes" id="UP000271339"/>
    </source>
</evidence>
<dbReference type="InterPro" id="IPR018873">
    <property type="entry name" value="KilA-N_DNA-bd_domain"/>
</dbReference>
<feature type="domain" description="KilA-N DNA-binding" evidence="1">
    <location>
        <begin position="18"/>
        <end position="70"/>
    </location>
</feature>
<gene>
    <name evidence="2" type="ORF">BXY75_0496</name>
</gene>
<protein>
    <submittedName>
        <fullName evidence="2">ORF6N domain-containing protein</fullName>
    </submittedName>
</protein>
<comment type="caution">
    <text evidence="2">The sequence shown here is derived from an EMBL/GenBank/DDBJ whole genome shotgun (WGS) entry which is preliminary data.</text>
</comment>
<name>A0A3L9Z6P4_9FLAO</name>
<evidence type="ECO:0000259" key="1">
    <source>
        <dbReference type="Pfam" id="PF10543"/>
    </source>
</evidence>
<reference evidence="2 3" key="1">
    <citation type="submission" date="2018-10" db="EMBL/GenBank/DDBJ databases">
        <title>Genomic Encyclopedia of Archaeal and Bacterial Type Strains, Phase II (KMG-II): from individual species to whole genera.</title>
        <authorList>
            <person name="Goeker M."/>
        </authorList>
    </citation>
    <scope>NUCLEOTIDE SEQUENCE [LARGE SCALE GENOMIC DNA]</scope>
    <source>
        <strain evidence="2 3">DSM 23424</strain>
    </source>
</reference>
<dbReference type="RefSeq" id="WP_121906094.1">
    <property type="nucleotide sequence ID" value="NZ_REFC01000011.1"/>
</dbReference>
<accession>A0A3L9Z6P4</accession>